<evidence type="ECO:0000313" key="3">
    <source>
        <dbReference type="Proteomes" id="UP000039865"/>
    </source>
</evidence>
<feature type="compositionally biased region" description="Basic and acidic residues" evidence="1">
    <location>
        <begin position="163"/>
        <end position="177"/>
    </location>
</feature>
<name>A0A078ALJ7_STYLE</name>
<gene>
    <name evidence="2" type="primary">Contig19332.g20501</name>
    <name evidence="2" type="ORF">STYLEM_11781</name>
</gene>
<dbReference type="InParanoid" id="A0A078ALJ7"/>
<dbReference type="OrthoDB" id="10466299at2759"/>
<evidence type="ECO:0000256" key="1">
    <source>
        <dbReference type="SAM" id="MobiDB-lite"/>
    </source>
</evidence>
<feature type="region of interest" description="Disordered" evidence="1">
    <location>
        <begin position="156"/>
        <end position="177"/>
    </location>
</feature>
<organism evidence="2 3">
    <name type="scientific">Stylonychia lemnae</name>
    <name type="common">Ciliate</name>
    <dbReference type="NCBI Taxonomy" id="5949"/>
    <lineage>
        <taxon>Eukaryota</taxon>
        <taxon>Sar</taxon>
        <taxon>Alveolata</taxon>
        <taxon>Ciliophora</taxon>
        <taxon>Intramacronucleata</taxon>
        <taxon>Spirotrichea</taxon>
        <taxon>Stichotrichia</taxon>
        <taxon>Sporadotrichida</taxon>
        <taxon>Oxytrichidae</taxon>
        <taxon>Stylonychinae</taxon>
        <taxon>Stylonychia</taxon>
    </lineage>
</organism>
<dbReference type="AlphaFoldDB" id="A0A078ALJ7"/>
<proteinExistence type="predicted"/>
<keyword evidence="3" id="KW-1185">Reference proteome</keyword>
<dbReference type="Proteomes" id="UP000039865">
    <property type="component" value="Unassembled WGS sequence"/>
</dbReference>
<sequence length="177" mass="20452">MSFLEQKKNLSFEVFFKGADELDNKFRNKFIEKHRKLKAKIHQCQYSAYANEGIAYAEAEDRARKCFLPMMLIRRHATTIMENSRDDFMKCLDGISHAEIYVPGADLAKNKCLHEYKNKLKTTVPVVHSYYDGYLQNYSSKDGSLVGDIKDTLLSQQNAQDQSKNKDTNQHKSSDIL</sequence>
<dbReference type="EMBL" id="CCKQ01011205">
    <property type="protein sequence ID" value="CDW82746.1"/>
    <property type="molecule type" value="Genomic_DNA"/>
</dbReference>
<protein>
    <submittedName>
        <fullName evidence="2">Uncharacterized protein</fullName>
    </submittedName>
</protein>
<accession>A0A078ALJ7</accession>
<evidence type="ECO:0000313" key="2">
    <source>
        <dbReference type="EMBL" id="CDW82746.1"/>
    </source>
</evidence>
<reference evidence="2 3" key="1">
    <citation type="submission" date="2014-06" db="EMBL/GenBank/DDBJ databases">
        <authorList>
            <person name="Swart Estienne"/>
        </authorList>
    </citation>
    <scope>NUCLEOTIDE SEQUENCE [LARGE SCALE GENOMIC DNA]</scope>
    <source>
        <strain evidence="2 3">130c</strain>
    </source>
</reference>